<reference evidence="2" key="1">
    <citation type="journal article" date="2024" name="Proc. Natl. Acad. Sci. U.S.A.">
        <title>Extraordinary preservation of gene collinearity over three hundred million years revealed in homosporous lycophytes.</title>
        <authorList>
            <person name="Li C."/>
            <person name="Wickell D."/>
            <person name="Kuo L.Y."/>
            <person name="Chen X."/>
            <person name="Nie B."/>
            <person name="Liao X."/>
            <person name="Peng D."/>
            <person name="Ji J."/>
            <person name="Jenkins J."/>
            <person name="Williams M."/>
            <person name="Shu S."/>
            <person name="Plott C."/>
            <person name="Barry K."/>
            <person name="Rajasekar S."/>
            <person name="Grimwood J."/>
            <person name="Han X."/>
            <person name="Sun S."/>
            <person name="Hou Z."/>
            <person name="He W."/>
            <person name="Dai G."/>
            <person name="Sun C."/>
            <person name="Schmutz J."/>
            <person name="Leebens-Mack J.H."/>
            <person name="Li F.W."/>
            <person name="Wang L."/>
        </authorList>
    </citation>
    <scope>NUCLEOTIDE SEQUENCE [LARGE SCALE GENOMIC DNA]</scope>
    <source>
        <strain evidence="2">cv. PW_Plant_1</strain>
    </source>
</reference>
<protein>
    <submittedName>
        <fullName evidence="1">Uncharacterized protein</fullName>
    </submittedName>
</protein>
<name>A0ACC2CGA3_DIPCM</name>
<comment type="caution">
    <text evidence="1">The sequence shown here is derived from an EMBL/GenBank/DDBJ whole genome shotgun (WGS) entry which is preliminary data.</text>
</comment>
<keyword evidence="2" id="KW-1185">Reference proteome</keyword>
<gene>
    <name evidence="1" type="ORF">O6H91_10G042000</name>
</gene>
<sequence>MRSRVSQAGTPRISMATLIMVMISFLACFYVAGRLWQDAEIRSLLVGSIETNNGQGPGALSIDDTLKMFDCKGQQKRLAELEMELAAARTQGYVSKLKHPTTDNTTTTVRLHAVIGINTGFGQRSRRDSIRSTWMYTGAALKKLEVDKGMVIRFVVGRSPNKGDSLDRLIDAENSETKDFLILNNHVEEPEEFPRKAKFFFSVAVETWDADFYMKVDDDVFVKIDKLGEMLATHWDKPRVYVGCMKSGEVVTDSKQRWYEPEYWKFGDEKSYFRHAGGQMYGISKALAQYISINSAYLHVYQHEDVSVGSWMIGLDVEHVDERRLCCASPSNGMPNHYYVYSYCWVIHNLDVL</sequence>
<organism evidence="1 2">
    <name type="scientific">Diphasiastrum complanatum</name>
    <name type="common">Issler's clubmoss</name>
    <name type="synonym">Lycopodium complanatum</name>
    <dbReference type="NCBI Taxonomy" id="34168"/>
    <lineage>
        <taxon>Eukaryota</taxon>
        <taxon>Viridiplantae</taxon>
        <taxon>Streptophyta</taxon>
        <taxon>Embryophyta</taxon>
        <taxon>Tracheophyta</taxon>
        <taxon>Lycopodiopsida</taxon>
        <taxon>Lycopodiales</taxon>
        <taxon>Lycopodiaceae</taxon>
        <taxon>Lycopodioideae</taxon>
        <taxon>Diphasiastrum</taxon>
    </lineage>
</organism>
<evidence type="ECO:0000313" key="1">
    <source>
        <dbReference type="EMBL" id="KAJ7541032.1"/>
    </source>
</evidence>
<proteinExistence type="predicted"/>
<accession>A0ACC2CGA3</accession>
<dbReference type="EMBL" id="CM055101">
    <property type="protein sequence ID" value="KAJ7541032.1"/>
    <property type="molecule type" value="Genomic_DNA"/>
</dbReference>
<evidence type="ECO:0000313" key="2">
    <source>
        <dbReference type="Proteomes" id="UP001162992"/>
    </source>
</evidence>
<dbReference type="Proteomes" id="UP001162992">
    <property type="component" value="Chromosome 10"/>
</dbReference>